<feature type="region of interest" description="Disordered" evidence="3">
    <location>
        <begin position="373"/>
        <end position="587"/>
    </location>
</feature>
<dbReference type="SMART" id="SM01052">
    <property type="entry name" value="CAP_GLY"/>
    <property type="match status" value="1"/>
</dbReference>
<evidence type="ECO:0000259" key="4">
    <source>
        <dbReference type="PROSITE" id="PS50245"/>
    </source>
</evidence>
<keyword evidence="6" id="KW-1185">Reference proteome</keyword>
<feature type="compositionally biased region" description="Low complexity" evidence="3">
    <location>
        <begin position="555"/>
        <end position="566"/>
    </location>
</feature>
<feature type="compositionally biased region" description="Polar residues" evidence="3">
    <location>
        <begin position="1"/>
        <end position="14"/>
    </location>
</feature>
<dbReference type="SUPFAM" id="SSF74924">
    <property type="entry name" value="Cap-Gly domain"/>
    <property type="match status" value="1"/>
</dbReference>
<dbReference type="GO" id="GO:0005634">
    <property type="term" value="C:nucleus"/>
    <property type="evidence" value="ECO:0007669"/>
    <property type="project" value="TreeGrafter"/>
</dbReference>
<feature type="compositionally biased region" description="Polar residues" evidence="3">
    <location>
        <begin position="120"/>
        <end position="129"/>
    </location>
</feature>
<evidence type="ECO:0000256" key="2">
    <source>
        <dbReference type="SAM" id="Coils"/>
    </source>
</evidence>
<dbReference type="Gene3D" id="2.30.30.190">
    <property type="entry name" value="CAP Gly-rich-like domain"/>
    <property type="match status" value="1"/>
</dbReference>
<feature type="compositionally biased region" description="Low complexity" evidence="3">
    <location>
        <begin position="427"/>
        <end position="442"/>
    </location>
</feature>
<evidence type="ECO:0000313" key="6">
    <source>
        <dbReference type="Proteomes" id="UP000549394"/>
    </source>
</evidence>
<dbReference type="Proteomes" id="UP000549394">
    <property type="component" value="Unassembled WGS sequence"/>
</dbReference>
<dbReference type="InterPro" id="IPR036859">
    <property type="entry name" value="CAP-Gly_dom_sf"/>
</dbReference>
<dbReference type="PROSITE" id="PS50245">
    <property type="entry name" value="CAP_GLY_2"/>
    <property type="match status" value="1"/>
</dbReference>
<name>A0A7I8VBQ2_9ANNE</name>
<feature type="coiled-coil region" evidence="2">
    <location>
        <begin position="654"/>
        <end position="743"/>
    </location>
</feature>
<feature type="region of interest" description="Disordered" evidence="3">
    <location>
        <begin position="1"/>
        <end position="35"/>
    </location>
</feature>
<reference evidence="5 6" key="1">
    <citation type="submission" date="2020-08" db="EMBL/GenBank/DDBJ databases">
        <authorList>
            <person name="Hejnol A."/>
        </authorList>
    </citation>
    <scope>NUCLEOTIDE SEQUENCE [LARGE SCALE GENOMIC DNA]</scope>
</reference>
<dbReference type="GO" id="GO:0008017">
    <property type="term" value="F:microtubule binding"/>
    <property type="evidence" value="ECO:0007669"/>
    <property type="project" value="TreeGrafter"/>
</dbReference>
<feature type="compositionally biased region" description="Polar residues" evidence="3">
    <location>
        <begin position="513"/>
        <end position="527"/>
    </location>
</feature>
<feature type="compositionally biased region" description="Low complexity" evidence="3">
    <location>
        <begin position="475"/>
        <end position="487"/>
    </location>
</feature>
<protein>
    <submittedName>
        <fullName evidence="5">DgyrCDS1975</fullName>
    </submittedName>
</protein>
<accession>A0A7I8VBQ2</accession>
<evidence type="ECO:0000256" key="3">
    <source>
        <dbReference type="SAM" id="MobiDB-lite"/>
    </source>
</evidence>
<feature type="compositionally biased region" description="Basic and acidic residues" evidence="3">
    <location>
        <begin position="380"/>
        <end position="406"/>
    </location>
</feature>
<comment type="caution">
    <text evidence="5">The sequence shown here is derived from an EMBL/GenBank/DDBJ whole genome shotgun (WGS) entry which is preliminary data.</text>
</comment>
<gene>
    <name evidence="5" type="ORF">DGYR_LOCUS1843</name>
</gene>
<dbReference type="PANTHER" id="PTHR24200">
    <property type="entry name" value="TOUCAN, ISOFORM A"/>
    <property type="match status" value="1"/>
</dbReference>
<feature type="coiled-coil region" evidence="2">
    <location>
        <begin position="314"/>
        <end position="341"/>
    </location>
</feature>
<dbReference type="EMBL" id="CAJFCJ010000002">
    <property type="protein sequence ID" value="CAD5112758.1"/>
    <property type="molecule type" value="Genomic_DNA"/>
</dbReference>
<feature type="compositionally biased region" description="Basic and acidic residues" evidence="3">
    <location>
        <begin position="161"/>
        <end position="170"/>
    </location>
</feature>
<proteinExistence type="predicted"/>
<feature type="region of interest" description="Disordered" evidence="3">
    <location>
        <begin position="115"/>
        <end position="213"/>
    </location>
</feature>
<dbReference type="PANTHER" id="PTHR24200:SF11">
    <property type="entry name" value="TOUCAN, ISOFORM A"/>
    <property type="match status" value="1"/>
</dbReference>
<feature type="compositionally biased region" description="Low complexity" evidence="3">
    <location>
        <begin position="528"/>
        <end position="547"/>
    </location>
</feature>
<dbReference type="InterPro" id="IPR051293">
    <property type="entry name" value="MTUS1/CCDC69"/>
</dbReference>
<dbReference type="InterPro" id="IPR000938">
    <property type="entry name" value="CAP-Gly_domain"/>
</dbReference>
<organism evidence="5 6">
    <name type="scientific">Dimorphilus gyrociliatus</name>
    <dbReference type="NCBI Taxonomy" id="2664684"/>
    <lineage>
        <taxon>Eukaryota</taxon>
        <taxon>Metazoa</taxon>
        <taxon>Spiralia</taxon>
        <taxon>Lophotrochozoa</taxon>
        <taxon>Annelida</taxon>
        <taxon>Polychaeta</taxon>
        <taxon>Polychaeta incertae sedis</taxon>
        <taxon>Dinophilidae</taxon>
        <taxon>Dimorphilus</taxon>
    </lineage>
</organism>
<evidence type="ECO:0000256" key="1">
    <source>
        <dbReference type="ARBA" id="ARBA00023054"/>
    </source>
</evidence>
<feature type="compositionally biased region" description="Low complexity" evidence="3">
    <location>
        <begin position="452"/>
        <end position="461"/>
    </location>
</feature>
<evidence type="ECO:0000313" key="5">
    <source>
        <dbReference type="EMBL" id="CAD5112758.1"/>
    </source>
</evidence>
<feature type="domain" description="CAP-Gly" evidence="4">
    <location>
        <begin position="59"/>
        <end position="101"/>
    </location>
</feature>
<sequence length="962" mass="108463">MLYKITGSSSASNSGRKRKSLLPAPTSLPQNSISTTQGFKIGDRVRISGTKSGILKYFGKTKFAQGEWCGIELDEKIGKNNGSVEGVTYFNCEDNFGIFAPVSKVTMEKKEEVEVKRARQNQSSYQSRLSMGLRSSKLRQNQTDSKDKEKSVATGATTSESKVEKRTDTKGKKKNTTITKVDDPSAGSSEDPSECRDKFPPNIQSMEKSSDVSEANAILTASTDTGYQDDVVSSMHLSAVHPRSITSSITTSKEHDQLVLSSDTGYQCDLPPLTQSKIATLQDCPVSLVSSTDTGYQGELSPNINSNNATFTIVSDAIDKVEELETEKEKDKSLKEEATVDVIQMSHHSDFSVSVDFSTQQLEVTYDVIQMQHESSSSSNDKENCIGKDVKHSSPEKPKKTAEKKTNSLRKPQVKTIPKKDEKPIPKKSSIPPAKNPTFKRPSVPPPKVTTKKPVQIPVVKRTSITPKVPPIKLNSSTLSDNSSNASFTRLKTSTPVKKDAQNRRLSLGISKETPTLKQRNINNSTTSVDSQASRNSVSSRGSFSTRNTSKGPPSASSNTSISAAARQKRRSSMPHSNNPPLKKEDHAKIAENLKLEKKKLEKILADREKMIVDSQKILQHSNRGFSVFAVLLQFLQLKLDESNCDNERIRNFGEAIKTERDELYTEIEQIKNEFEEERTEISNNHHLEITELQDRITELESLIEDSTKSHQLEIQQVKVHHQNELQEQEVEYKQKLQDFDDDHNILLTAMQSEHENIIAELHATHETKLSEMAGCFETIKINLSNNDKTGILEKVDYLRRECEDLRNREKSYLQESEQNAHMKVQSALAKYKHLPDEIRSLKAVLDMKNEEISAQRQKIARYESRLEELEILRRKVEDLKRDVENKQAIIEMKAEYEKDIVDKHQKLLRKFEKESKANKRLSMNNEELEYKLRCYNETTPPGAPCSLKRSDTYELLNAEES</sequence>
<dbReference type="OrthoDB" id="2130750at2759"/>
<dbReference type="AlphaFoldDB" id="A0A7I8VBQ2"/>
<keyword evidence="1 2" id="KW-0175">Coiled coil</keyword>
<dbReference type="GO" id="GO:0005737">
    <property type="term" value="C:cytoplasm"/>
    <property type="evidence" value="ECO:0007669"/>
    <property type="project" value="TreeGrafter"/>
</dbReference>
<feature type="coiled-coil region" evidence="2">
    <location>
        <begin position="796"/>
        <end position="890"/>
    </location>
</feature>
<dbReference type="Pfam" id="PF01302">
    <property type="entry name" value="CAP_GLY"/>
    <property type="match status" value="1"/>
</dbReference>
<dbReference type="PROSITE" id="PS00845">
    <property type="entry name" value="CAP_GLY_1"/>
    <property type="match status" value="1"/>
</dbReference>